<sequence length="304" mass="34839">MRRVILESPFKGENWESTEENVRFARLCGHDCFLRGEAFFASHLLYTQEHVLDDKIPEERKLGIEGGFVWKEVSDATIVYVNCGISKGMNLGIKAALKMGHLVEYRCLVDYPKIISTPVIITITGASGVGKSTIIKKFIEKNPKAELITSYTTRGPRDPDLPGEYLCNHTFEKMKEMESEFFKLFSVHGNFYGTLRKSVTEAMVYCDPRVLILVPEAVKVIMEYYSKWPILLDLIKSFYVLSPGKDEIRRRLAGRGEIEIQKRIDDCQKWDEEALTSNIPYIFLKNEEQGIGIDKAVEQMMVFL</sequence>
<dbReference type="InterPro" id="IPR008144">
    <property type="entry name" value="Guanylate_kin-like_dom"/>
</dbReference>
<evidence type="ECO:0000259" key="4">
    <source>
        <dbReference type="PROSITE" id="PS50052"/>
    </source>
</evidence>
<dbReference type="InterPro" id="IPR008145">
    <property type="entry name" value="GK/Ca_channel_bsu"/>
</dbReference>
<dbReference type="PANTHER" id="PTHR23117">
    <property type="entry name" value="GUANYLATE KINASE-RELATED"/>
    <property type="match status" value="1"/>
</dbReference>
<keyword evidence="3" id="KW-0418">Kinase</keyword>
<accession>A0A1F5WUX7</accession>
<dbReference type="Gene3D" id="3.40.50.300">
    <property type="entry name" value="P-loop containing nucleotide triphosphate hydrolases"/>
    <property type="match status" value="1"/>
</dbReference>
<dbReference type="InterPro" id="IPR027417">
    <property type="entry name" value="P-loop_NTPase"/>
</dbReference>
<gene>
    <name evidence="5" type="ORF">A2W54_01770</name>
</gene>
<comment type="similarity">
    <text evidence="1">Belongs to the guanylate kinase family.</text>
</comment>
<dbReference type="InterPro" id="IPR056670">
    <property type="entry name" value="DUF7768"/>
</dbReference>
<proteinExistence type="inferred from homology"/>
<comment type="caution">
    <text evidence="5">The sequence shown here is derived from an EMBL/GenBank/DDBJ whole genome shotgun (WGS) entry which is preliminary data.</text>
</comment>
<dbReference type="GO" id="GO:0004385">
    <property type="term" value="F:GMP kinase activity"/>
    <property type="evidence" value="ECO:0007669"/>
    <property type="project" value="TreeGrafter"/>
</dbReference>
<organism evidence="5 6">
    <name type="scientific">Candidatus Giovannonibacteria bacterium RIFCSPHIGHO2_02_43_13</name>
    <dbReference type="NCBI Taxonomy" id="1798330"/>
    <lineage>
        <taxon>Bacteria</taxon>
        <taxon>Candidatus Giovannoniibacteriota</taxon>
    </lineage>
</organism>
<keyword evidence="2" id="KW-0808">Transferase</keyword>
<evidence type="ECO:0000256" key="2">
    <source>
        <dbReference type="ARBA" id="ARBA00022679"/>
    </source>
</evidence>
<evidence type="ECO:0000313" key="5">
    <source>
        <dbReference type="EMBL" id="OGF79455.1"/>
    </source>
</evidence>
<protein>
    <recommendedName>
        <fullName evidence="4">Guanylate kinase-like domain-containing protein</fullName>
    </recommendedName>
</protein>
<dbReference type="Proteomes" id="UP000178425">
    <property type="component" value="Unassembled WGS sequence"/>
</dbReference>
<dbReference type="GO" id="GO:0005829">
    <property type="term" value="C:cytosol"/>
    <property type="evidence" value="ECO:0007669"/>
    <property type="project" value="TreeGrafter"/>
</dbReference>
<evidence type="ECO:0000256" key="1">
    <source>
        <dbReference type="ARBA" id="ARBA00005790"/>
    </source>
</evidence>
<dbReference type="EMBL" id="MFHI01000002">
    <property type="protein sequence ID" value="OGF79455.1"/>
    <property type="molecule type" value="Genomic_DNA"/>
</dbReference>
<dbReference type="PROSITE" id="PS50052">
    <property type="entry name" value="GUANYLATE_KINASE_2"/>
    <property type="match status" value="1"/>
</dbReference>
<dbReference type="SMART" id="SM00072">
    <property type="entry name" value="GuKc"/>
    <property type="match status" value="1"/>
</dbReference>
<dbReference type="PANTHER" id="PTHR23117:SF13">
    <property type="entry name" value="GUANYLATE KINASE"/>
    <property type="match status" value="1"/>
</dbReference>
<dbReference type="Pfam" id="PF24963">
    <property type="entry name" value="DUF7768"/>
    <property type="match status" value="1"/>
</dbReference>
<dbReference type="AlphaFoldDB" id="A0A1F5WUX7"/>
<evidence type="ECO:0000313" key="6">
    <source>
        <dbReference type="Proteomes" id="UP000178425"/>
    </source>
</evidence>
<dbReference type="SUPFAM" id="SSF52540">
    <property type="entry name" value="P-loop containing nucleoside triphosphate hydrolases"/>
    <property type="match status" value="1"/>
</dbReference>
<reference evidence="5 6" key="1">
    <citation type="journal article" date="2016" name="Nat. Commun.">
        <title>Thousands of microbial genomes shed light on interconnected biogeochemical processes in an aquifer system.</title>
        <authorList>
            <person name="Anantharaman K."/>
            <person name="Brown C.T."/>
            <person name="Hug L.A."/>
            <person name="Sharon I."/>
            <person name="Castelle C.J."/>
            <person name="Probst A.J."/>
            <person name="Thomas B.C."/>
            <person name="Singh A."/>
            <person name="Wilkins M.J."/>
            <person name="Karaoz U."/>
            <person name="Brodie E.L."/>
            <person name="Williams K.H."/>
            <person name="Hubbard S.S."/>
            <person name="Banfield J.F."/>
        </authorList>
    </citation>
    <scope>NUCLEOTIDE SEQUENCE [LARGE SCALE GENOMIC DNA]</scope>
</reference>
<name>A0A1F5WUX7_9BACT</name>
<feature type="domain" description="Guanylate kinase-like" evidence="4">
    <location>
        <begin position="118"/>
        <end position="304"/>
    </location>
</feature>
<dbReference type="Pfam" id="PF00625">
    <property type="entry name" value="Guanylate_kin"/>
    <property type="match status" value="1"/>
</dbReference>
<evidence type="ECO:0000256" key="3">
    <source>
        <dbReference type="ARBA" id="ARBA00022777"/>
    </source>
</evidence>